<feature type="transmembrane region" description="Helical" evidence="13">
    <location>
        <begin position="69"/>
        <end position="89"/>
    </location>
</feature>
<reference evidence="16" key="2">
    <citation type="submission" date="2020-05" db="UniProtKB">
        <authorList>
            <consortium name="EnsemblMetazoa"/>
        </authorList>
    </citation>
    <scope>IDENTIFICATION</scope>
    <source>
        <strain evidence="16">A-37</strain>
    </source>
</reference>
<dbReference type="GO" id="GO:0045751">
    <property type="term" value="P:negative regulation of Toll signaling pathway"/>
    <property type="evidence" value="ECO:0007669"/>
    <property type="project" value="UniProtKB-ARBA"/>
</dbReference>
<comment type="subcellular location">
    <subcellularLocation>
        <location evidence="1 13">Cell membrane</location>
        <topology evidence="1 13">Multi-pass membrane protein</topology>
    </subcellularLocation>
</comment>
<evidence type="ECO:0000256" key="5">
    <source>
        <dbReference type="ARBA" id="ARBA00022692"/>
    </source>
</evidence>
<evidence type="ECO:0000256" key="4">
    <source>
        <dbReference type="ARBA" id="ARBA00022670"/>
    </source>
</evidence>
<sequence length="645" mass="75421">MEAEQYFRSFYNFYRHHRIDPADKTHPFKLNPRRHKLFIVKTILILFGCSLVGLYGKSLEAKFIPNRSCINRMINWCCFISTLITAFIVEWESLASCKEDVQIWNTFHAIETALNVCNRNSRNIFFKSQRLYKVIFYTLILLLCAMAMILLLEYRKMEQALLDFIIIFELLSIVDLHRMLHILLYIRILTSYLYKLKEDMRITVLIINADVAATNHDRVVQDQLNKCCSCYFLCMKAFNQIQDQFSWGIFMVCLKFSIILWNEIYWSVYRAIMEISFELFCLNVVPYHFTFMSFTWSCESLYAEIKSLSHLLYMVNVNKASDSIKIRITQLMLLLDYKVFYFYTFGVYKISYKLIVQHGFSSMFNKKQDSSDTRRIPHGSPSASTSHTNGIIRPAYVIERYAAYYPMNHKRRGMALLFSHNKYNVRNVPLPVREGSAVDCKRLKETLDMFGFDVKIYQDFKLEEIKAVVEKVSSMDHKDNDCILIAVLTHGEEGDYVYAHDVSYELSTIWCHFTADNCPSLAGRPKIFLVQACRGNKLDNGVKVQKDGVARYSIPTHADFLFAYATIPGFMAFRNTTEGSWFINELCKELQENGHKYDLVTLLTFVTQKVAYDHESVSNLPEFNMRKQTPCVVSMLTRLLLFNQV</sequence>
<feature type="transmembrane region" description="Helical" evidence="13">
    <location>
        <begin position="164"/>
        <end position="186"/>
    </location>
</feature>
<dbReference type="EnsemblMetazoa" id="ACUA020699-RA">
    <property type="protein sequence ID" value="ACUA020699-PA"/>
    <property type="gene ID" value="ACUA020699"/>
</dbReference>
<dbReference type="InterPro" id="IPR013604">
    <property type="entry name" value="7TM_chemorcpt"/>
</dbReference>
<evidence type="ECO:0000256" key="8">
    <source>
        <dbReference type="ARBA" id="ARBA00022807"/>
    </source>
</evidence>
<keyword evidence="13" id="KW-0675">Receptor</keyword>
<comment type="function">
    <text evidence="13">Gustatory receptor which mediates acceptance or avoidance behavior, depending on its substrates.</text>
</comment>
<dbReference type="PROSITE" id="PS50207">
    <property type="entry name" value="CASPASE_P10"/>
    <property type="match status" value="1"/>
</dbReference>
<feature type="transmembrane region" description="Helical" evidence="13">
    <location>
        <begin position="245"/>
        <end position="265"/>
    </location>
</feature>
<evidence type="ECO:0000259" key="14">
    <source>
        <dbReference type="PROSITE" id="PS50207"/>
    </source>
</evidence>
<dbReference type="CDD" id="cd00032">
    <property type="entry name" value="CASc"/>
    <property type="match status" value="1"/>
</dbReference>
<keyword evidence="4" id="KW-0645">Protease</keyword>
<keyword evidence="10 13" id="KW-0472">Membrane</keyword>
<dbReference type="PANTHER" id="PTHR10454">
    <property type="entry name" value="CASPASE"/>
    <property type="match status" value="1"/>
</dbReference>
<keyword evidence="5 13" id="KW-0812">Transmembrane</keyword>
<feature type="domain" description="Caspase family p10" evidence="14">
    <location>
        <begin position="550"/>
        <end position="644"/>
    </location>
</feature>
<dbReference type="InterPro" id="IPR016129">
    <property type="entry name" value="Caspase_his_AS"/>
</dbReference>
<dbReference type="GO" id="GO:0045476">
    <property type="term" value="P:nurse cell apoptotic process"/>
    <property type="evidence" value="ECO:0007669"/>
    <property type="project" value="UniProtKB-ARBA"/>
</dbReference>
<evidence type="ECO:0000313" key="17">
    <source>
        <dbReference type="Proteomes" id="UP000075883"/>
    </source>
</evidence>
<keyword evidence="13" id="KW-0807">Transducer</keyword>
<organism evidence="16 17">
    <name type="scientific">Anopheles culicifacies</name>
    <dbReference type="NCBI Taxonomy" id="139723"/>
    <lineage>
        <taxon>Eukaryota</taxon>
        <taxon>Metazoa</taxon>
        <taxon>Ecdysozoa</taxon>
        <taxon>Arthropoda</taxon>
        <taxon>Hexapoda</taxon>
        <taxon>Insecta</taxon>
        <taxon>Pterygota</taxon>
        <taxon>Neoptera</taxon>
        <taxon>Endopterygota</taxon>
        <taxon>Diptera</taxon>
        <taxon>Nematocera</taxon>
        <taxon>Culicoidea</taxon>
        <taxon>Culicidae</taxon>
        <taxon>Anophelinae</taxon>
        <taxon>Anopheles</taxon>
        <taxon>culicifacies species complex</taxon>
    </lineage>
</organism>
<feature type="transmembrane region" description="Helical" evidence="13">
    <location>
        <begin position="134"/>
        <end position="152"/>
    </location>
</feature>
<dbReference type="STRING" id="139723.A0A182MKS7"/>
<dbReference type="GO" id="GO:0004197">
    <property type="term" value="F:cysteine-type endopeptidase activity"/>
    <property type="evidence" value="ECO:0007669"/>
    <property type="project" value="InterPro"/>
</dbReference>
<feature type="transmembrane region" description="Helical" evidence="13">
    <location>
        <begin position="37"/>
        <end position="57"/>
    </location>
</feature>
<dbReference type="GO" id="GO:1990525">
    <property type="term" value="F:BIR domain binding"/>
    <property type="evidence" value="ECO:0007669"/>
    <property type="project" value="UniProtKB-ARBA"/>
</dbReference>
<evidence type="ECO:0000256" key="7">
    <source>
        <dbReference type="ARBA" id="ARBA00022801"/>
    </source>
</evidence>
<dbReference type="PROSITE" id="PS50208">
    <property type="entry name" value="CASPASE_P20"/>
    <property type="match status" value="1"/>
</dbReference>
<keyword evidence="3 13" id="KW-1003">Cell membrane</keyword>
<dbReference type="GO" id="GO:0006508">
    <property type="term" value="P:proteolysis"/>
    <property type="evidence" value="ECO:0007669"/>
    <property type="project" value="UniProtKB-KW"/>
</dbReference>
<dbReference type="InterPro" id="IPR002138">
    <property type="entry name" value="Pept_C14_p10"/>
</dbReference>
<dbReference type="GO" id="GO:0016322">
    <property type="term" value="P:neuron remodeling"/>
    <property type="evidence" value="ECO:0007669"/>
    <property type="project" value="UniProtKB-ARBA"/>
</dbReference>
<keyword evidence="9 13" id="KW-1133">Transmembrane helix</keyword>
<dbReference type="SUPFAM" id="SSF52129">
    <property type="entry name" value="Caspase-like"/>
    <property type="match status" value="1"/>
</dbReference>
<accession>A0A182MKS7</accession>
<dbReference type="GO" id="GO:0005737">
    <property type="term" value="C:cytoplasm"/>
    <property type="evidence" value="ECO:0007669"/>
    <property type="project" value="TreeGrafter"/>
</dbReference>
<dbReference type="GO" id="GO:0005886">
    <property type="term" value="C:plasma membrane"/>
    <property type="evidence" value="ECO:0007669"/>
    <property type="project" value="UniProtKB-SubCell"/>
</dbReference>
<evidence type="ECO:0000256" key="6">
    <source>
        <dbReference type="ARBA" id="ARBA00022703"/>
    </source>
</evidence>
<dbReference type="Gene3D" id="3.40.50.1460">
    <property type="match status" value="1"/>
</dbReference>
<comment type="similarity">
    <text evidence="2 12">Belongs to the peptidase C14A family.</text>
</comment>
<dbReference type="PANTHER" id="PTHR10454:SF245">
    <property type="entry name" value="CASPASE-RELATED"/>
    <property type="match status" value="1"/>
</dbReference>
<keyword evidence="7" id="KW-0378">Hydrolase</keyword>
<evidence type="ECO:0000256" key="12">
    <source>
        <dbReference type="RuleBase" id="RU003971"/>
    </source>
</evidence>
<evidence type="ECO:0000259" key="15">
    <source>
        <dbReference type="PROSITE" id="PS50208"/>
    </source>
</evidence>
<dbReference type="GO" id="GO:0007165">
    <property type="term" value="P:signal transduction"/>
    <property type="evidence" value="ECO:0007669"/>
    <property type="project" value="UniProtKB-KW"/>
</dbReference>
<dbReference type="GO" id="GO:0043525">
    <property type="term" value="P:positive regulation of neuron apoptotic process"/>
    <property type="evidence" value="ECO:0007669"/>
    <property type="project" value="TreeGrafter"/>
</dbReference>
<dbReference type="GO" id="GO:0050909">
    <property type="term" value="P:sensory perception of taste"/>
    <property type="evidence" value="ECO:0007669"/>
    <property type="project" value="InterPro"/>
</dbReference>
<evidence type="ECO:0000256" key="11">
    <source>
        <dbReference type="ARBA" id="ARBA00023145"/>
    </source>
</evidence>
<feature type="domain" description="Caspase family p20" evidence="15">
    <location>
        <begin position="411"/>
        <end position="537"/>
    </location>
</feature>
<keyword evidence="11" id="KW-0865">Zymogen</keyword>
<evidence type="ECO:0000256" key="1">
    <source>
        <dbReference type="ARBA" id="ARBA00004651"/>
    </source>
</evidence>
<dbReference type="VEuPathDB" id="VectorBase:ACUA020699"/>
<comment type="similarity">
    <text evidence="13">Belongs to the insect chemoreceptor superfamily. Gustatory receptor (GR) family.</text>
</comment>
<keyword evidence="6" id="KW-0053">Apoptosis</keyword>
<evidence type="ECO:0000313" key="16">
    <source>
        <dbReference type="EnsemblMetazoa" id="ACUA020699-PA"/>
    </source>
</evidence>
<evidence type="ECO:0000256" key="3">
    <source>
        <dbReference type="ARBA" id="ARBA00022475"/>
    </source>
</evidence>
<evidence type="ECO:0000256" key="2">
    <source>
        <dbReference type="ARBA" id="ARBA00010134"/>
    </source>
</evidence>
<dbReference type="AlphaFoldDB" id="A0A182MKS7"/>
<reference evidence="17" key="1">
    <citation type="submission" date="2013-09" db="EMBL/GenBank/DDBJ databases">
        <title>The Genome Sequence of Anopheles culicifacies species A.</title>
        <authorList>
            <consortium name="The Broad Institute Genomics Platform"/>
            <person name="Neafsey D.E."/>
            <person name="Besansky N."/>
            <person name="Howell P."/>
            <person name="Walton C."/>
            <person name="Young S.K."/>
            <person name="Zeng Q."/>
            <person name="Gargeya S."/>
            <person name="Fitzgerald M."/>
            <person name="Haas B."/>
            <person name="Abouelleil A."/>
            <person name="Allen A.W."/>
            <person name="Alvarado L."/>
            <person name="Arachchi H.M."/>
            <person name="Berlin A.M."/>
            <person name="Chapman S.B."/>
            <person name="Gainer-Dewar J."/>
            <person name="Goldberg J."/>
            <person name="Griggs A."/>
            <person name="Gujja S."/>
            <person name="Hansen M."/>
            <person name="Howarth C."/>
            <person name="Imamovic A."/>
            <person name="Ireland A."/>
            <person name="Larimer J."/>
            <person name="McCowan C."/>
            <person name="Murphy C."/>
            <person name="Pearson M."/>
            <person name="Poon T.W."/>
            <person name="Priest M."/>
            <person name="Roberts A."/>
            <person name="Saif S."/>
            <person name="Shea T."/>
            <person name="Sisk P."/>
            <person name="Sykes S."/>
            <person name="Wortman J."/>
            <person name="Nusbaum C."/>
            <person name="Birren B."/>
        </authorList>
    </citation>
    <scope>NUCLEOTIDE SEQUENCE [LARGE SCALE GENOMIC DNA]</scope>
    <source>
        <strain evidence="17">A-37</strain>
    </source>
</reference>
<dbReference type="InterPro" id="IPR029030">
    <property type="entry name" value="Caspase-like_dom_sf"/>
</dbReference>
<dbReference type="InterPro" id="IPR001309">
    <property type="entry name" value="Pept_C14_p20"/>
</dbReference>
<protein>
    <recommendedName>
        <fullName evidence="13">Gustatory receptor</fullName>
    </recommendedName>
</protein>
<dbReference type="FunFam" id="3.40.50.1460:FF:000001">
    <property type="entry name" value="Caspase-3 preproprotein"/>
    <property type="match status" value="1"/>
</dbReference>
<keyword evidence="17" id="KW-1185">Reference proteome</keyword>
<dbReference type="Proteomes" id="UP000075883">
    <property type="component" value="Unassembled WGS sequence"/>
</dbReference>
<comment type="caution">
    <text evidence="13">Lacks conserved residue(s) required for the propagation of feature annotation.</text>
</comment>
<dbReference type="InterPro" id="IPR015917">
    <property type="entry name" value="Pept_C14A"/>
</dbReference>
<proteinExistence type="inferred from homology"/>
<evidence type="ECO:0000256" key="10">
    <source>
        <dbReference type="ARBA" id="ARBA00023136"/>
    </source>
</evidence>
<name>A0A182MKS7_9DIPT</name>
<evidence type="ECO:0000256" key="13">
    <source>
        <dbReference type="RuleBase" id="RU363108"/>
    </source>
</evidence>
<dbReference type="SMART" id="SM00115">
    <property type="entry name" value="CASc"/>
    <property type="match status" value="1"/>
</dbReference>
<dbReference type="InterPro" id="IPR011600">
    <property type="entry name" value="Pept_C14_caspase"/>
</dbReference>
<dbReference type="PROSITE" id="PS01121">
    <property type="entry name" value="CASPASE_HIS"/>
    <property type="match status" value="1"/>
</dbReference>
<keyword evidence="8" id="KW-0788">Thiol protease</keyword>
<dbReference type="PRINTS" id="PR00376">
    <property type="entry name" value="IL1BCENZYME"/>
</dbReference>
<dbReference type="Pfam" id="PF00656">
    <property type="entry name" value="Peptidase_C14"/>
    <property type="match status" value="1"/>
</dbReference>
<dbReference type="EMBL" id="AXCM01002731">
    <property type="status" value="NOT_ANNOTATED_CDS"/>
    <property type="molecule type" value="Genomic_DNA"/>
</dbReference>
<evidence type="ECO:0000256" key="9">
    <source>
        <dbReference type="ARBA" id="ARBA00022989"/>
    </source>
</evidence>
<dbReference type="InterPro" id="IPR002398">
    <property type="entry name" value="Pept_C14"/>
</dbReference>
<dbReference type="Pfam" id="PF08395">
    <property type="entry name" value="7tm_7"/>
    <property type="match status" value="1"/>
</dbReference>